<evidence type="ECO:0000256" key="3">
    <source>
        <dbReference type="ARBA" id="ARBA00022989"/>
    </source>
</evidence>
<feature type="compositionally biased region" description="Low complexity" evidence="5">
    <location>
        <begin position="202"/>
        <end position="227"/>
    </location>
</feature>
<feature type="region of interest" description="Disordered" evidence="5">
    <location>
        <begin position="202"/>
        <end position="231"/>
    </location>
</feature>
<dbReference type="AlphaFoldDB" id="A0A846RNU2"/>
<dbReference type="GO" id="GO:0005886">
    <property type="term" value="C:plasma membrane"/>
    <property type="evidence" value="ECO:0007669"/>
    <property type="project" value="UniProtKB-SubCell"/>
</dbReference>
<dbReference type="PANTHER" id="PTHR23523:SF2">
    <property type="entry name" value="2-NITROIMIDAZOLE TRANSPORTER"/>
    <property type="match status" value="1"/>
</dbReference>
<feature type="transmembrane region" description="Helical" evidence="6">
    <location>
        <begin position="168"/>
        <end position="188"/>
    </location>
</feature>
<evidence type="ECO:0000256" key="5">
    <source>
        <dbReference type="SAM" id="MobiDB-lite"/>
    </source>
</evidence>
<evidence type="ECO:0000256" key="2">
    <source>
        <dbReference type="ARBA" id="ARBA00022692"/>
    </source>
</evidence>
<feature type="transmembrane region" description="Helical" evidence="6">
    <location>
        <begin position="102"/>
        <end position="126"/>
    </location>
</feature>
<feature type="domain" description="Major facilitator superfamily (MFS) profile" evidence="7">
    <location>
        <begin position="11"/>
        <end position="421"/>
    </location>
</feature>
<keyword evidence="4 6" id="KW-0472">Membrane</keyword>
<feature type="transmembrane region" description="Helical" evidence="6">
    <location>
        <begin position="241"/>
        <end position="259"/>
    </location>
</feature>
<evidence type="ECO:0000256" key="1">
    <source>
        <dbReference type="ARBA" id="ARBA00004651"/>
    </source>
</evidence>
<sequence>MTPSSRAAGRMLPWMIVGIVVLAINLRAPIIAPTAILGEIRDDTGLSAAGVGLLTGLPVLLFALATPVAGKTIGRLGAEATVLSCLTGVLVGTVLRSVGPPWLVLVGTGIIGFAITLGNIAVPVIIRREVPWNQVSMVTGLYSATMNVGSMITLLGTGPLAAAFGWRWAVAIWGTLAVIGLAFWLFLVRTRIRGSEPSEAAIESSEAAIEPSEAATESSRTSESGGPNRPWREAPVEFRRIIALLVVTFSGQSIAYYTTTTWLPSILADTGRLSSAASGGTASLFQVAAILGAFGVPLLAARSKPWAPVAIIAVLWISLPLGLLLAPNAYVLWAITGGVAQGGGFTAIFSIIARTAGNDRETASASARVQGGGYLAATLAPPFAGWLGNVTAGWAAPILLILAATLAFTICGLLAARISGRFGRGGPSGRREVLDE</sequence>
<evidence type="ECO:0000256" key="6">
    <source>
        <dbReference type="SAM" id="Phobius"/>
    </source>
</evidence>
<reference evidence="8 9" key="1">
    <citation type="submission" date="2020-03" db="EMBL/GenBank/DDBJ databases">
        <title>Sequencing the genomes of 1000 actinobacteria strains.</title>
        <authorList>
            <person name="Klenk H.-P."/>
        </authorList>
    </citation>
    <scope>NUCLEOTIDE SEQUENCE [LARGE SCALE GENOMIC DNA]</scope>
    <source>
        <strain evidence="8 9">DSM 18964</strain>
    </source>
</reference>
<dbReference type="Pfam" id="PF07690">
    <property type="entry name" value="MFS_1"/>
    <property type="match status" value="1"/>
</dbReference>
<gene>
    <name evidence="8" type="ORF">BKA07_000599</name>
</gene>
<comment type="caution">
    <text evidence="8">The sequence shown here is derived from an EMBL/GenBank/DDBJ whole genome shotgun (WGS) entry which is preliminary data.</text>
</comment>
<feature type="transmembrane region" description="Helical" evidence="6">
    <location>
        <begin position="306"/>
        <end position="325"/>
    </location>
</feature>
<comment type="subcellular location">
    <subcellularLocation>
        <location evidence="1">Cell membrane</location>
        <topology evidence="1">Multi-pass membrane protein</topology>
    </subcellularLocation>
</comment>
<feature type="transmembrane region" description="Helical" evidence="6">
    <location>
        <begin position="331"/>
        <end position="353"/>
    </location>
</feature>
<evidence type="ECO:0000313" key="8">
    <source>
        <dbReference type="EMBL" id="NJC55564.1"/>
    </source>
</evidence>
<name>A0A846RNU2_9MICO</name>
<keyword evidence="3 6" id="KW-1133">Transmembrane helix</keyword>
<dbReference type="InterPro" id="IPR052524">
    <property type="entry name" value="MFS_Cyanate_Porter"/>
</dbReference>
<feature type="transmembrane region" description="Helical" evidence="6">
    <location>
        <begin position="76"/>
        <end position="96"/>
    </location>
</feature>
<dbReference type="EMBL" id="JAATJN010000001">
    <property type="protein sequence ID" value="NJC55564.1"/>
    <property type="molecule type" value="Genomic_DNA"/>
</dbReference>
<feature type="transmembrane region" description="Helical" evidence="6">
    <location>
        <begin position="279"/>
        <end position="299"/>
    </location>
</feature>
<evidence type="ECO:0000256" key="4">
    <source>
        <dbReference type="ARBA" id="ARBA00023136"/>
    </source>
</evidence>
<feature type="transmembrane region" description="Helical" evidence="6">
    <location>
        <begin position="44"/>
        <end position="64"/>
    </location>
</feature>
<feature type="transmembrane region" description="Helical" evidence="6">
    <location>
        <begin position="138"/>
        <end position="162"/>
    </location>
</feature>
<dbReference type="Gene3D" id="1.20.1250.20">
    <property type="entry name" value="MFS general substrate transporter like domains"/>
    <property type="match status" value="2"/>
</dbReference>
<dbReference type="GO" id="GO:0022857">
    <property type="term" value="F:transmembrane transporter activity"/>
    <property type="evidence" value="ECO:0007669"/>
    <property type="project" value="InterPro"/>
</dbReference>
<dbReference type="InterPro" id="IPR020846">
    <property type="entry name" value="MFS_dom"/>
</dbReference>
<dbReference type="SUPFAM" id="SSF103473">
    <property type="entry name" value="MFS general substrate transporter"/>
    <property type="match status" value="1"/>
</dbReference>
<organism evidence="8 9">
    <name type="scientific">Brevibacterium marinum</name>
    <dbReference type="NCBI Taxonomy" id="418643"/>
    <lineage>
        <taxon>Bacteria</taxon>
        <taxon>Bacillati</taxon>
        <taxon>Actinomycetota</taxon>
        <taxon>Actinomycetes</taxon>
        <taxon>Micrococcales</taxon>
        <taxon>Brevibacteriaceae</taxon>
        <taxon>Brevibacterium</taxon>
    </lineage>
</organism>
<keyword evidence="9" id="KW-1185">Reference proteome</keyword>
<keyword evidence="2 6" id="KW-0812">Transmembrane</keyword>
<feature type="transmembrane region" description="Helical" evidence="6">
    <location>
        <begin position="12"/>
        <end position="32"/>
    </location>
</feature>
<evidence type="ECO:0000259" key="7">
    <source>
        <dbReference type="PROSITE" id="PS50850"/>
    </source>
</evidence>
<feature type="transmembrane region" description="Helical" evidence="6">
    <location>
        <begin position="394"/>
        <end position="416"/>
    </location>
</feature>
<dbReference type="PANTHER" id="PTHR23523">
    <property type="match status" value="1"/>
</dbReference>
<dbReference type="PROSITE" id="PS50850">
    <property type="entry name" value="MFS"/>
    <property type="match status" value="1"/>
</dbReference>
<accession>A0A846RNU2</accession>
<dbReference type="Proteomes" id="UP000576792">
    <property type="component" value="Unassembled WGS sequence"/>
</dbReference>
<dbReference type="RefSeq" id="WP_342448974.1">
    <property type="nucleotide sequence ID" value="NZ_BAAAPQ010000026.1"/>
</dbReference>
<proteinExistence type="predicted"/>
<feature type="transmembrane region" description="Helical" evidence="6">
    <location>
        <begin position="365"/>
        <end position="388"/>
    </location>
</feature>
<dbReference type="InterPro" id="IPR011701">
    <property type="entry name" value="MFS"/>
</dbReference>
<evidence type="ECO:0000313" key="9">
    <source>
        <dbReference type="Proteomes" id="UP000576792"/>
    </source>
</evidence>
<dbReference type="InterPro" id="IPR036259">
    <property type="entry name" value="MFS_trans_sf"/>
</dbReference>
<protein>
    <submittedName>
        <fullName evidence="8">CP family cyanate transporter-like MFS transporter</fullName>
    </submittedName>
</protein>